<reference evidence="2" key="1">
    <citation type="submission" date="2019-10" db="EMBL/GenBank/DDBJ databases">
        <authorList>
            <consortium name="DOE Joint Genome Institute"/>
            <person name="Kuo A."/>
            <person name="Miyauchi S."/>
            <person name="Kiss E."/>
            <person name="Drula E."/>
            <person name="Kohler A."/>
            <person name="Sanchez-Garcia M."/>
            <person name="Andreopoulos B."/>
            <person name="Barry K.W."/>
            <person name="Bonito G."/>
            <person name="Buee M."/>
            <person name="Carver A."/>
            <person name="Chen C."/>
            <person name="Cichocki N."/>
            <person name="Clum A."/>
            <person name="Culley D."/>
            <person name="Crous P.W."/>
            <person name="Fauchery L."/>
            <person name="Girlanda M."/>
            <person name="Hayes R."/>
            <person name="Keri Z."/>
            <person name="LaButti K."/>
            <person name="Lipzen A."/>
            <person name="Lombard V."/>
            <person name="Magnuson J."/>
            <person name="Maillard F."/>
            <person name="Morin E."/>
            <person name="Murat C."/>
            <person name="Nolan M."/>
            <person name="Ohm R."/>
            <person name="Pangilinan J."/>
            <person name="Pereira M."/>
            <person name="Perotto S."/>
            <person name="Peter M."/>
            <person name="Riley R."/>
            <person name="Sitrit Y."/>
            <person name="Stielow B."/>
            <person name="Szollosi G."/>
            <person name="Zifcakova L."/>
            <person name="Stursova M."/>
            <person name="Spatafora J.W."/>
            <person name="Tedersoo L."/>
            <person name="Vaario L.-M."/>
            <person name="Yamada A."/>
            <person name="Yan M."/>
            <person name="Wang P."/>
            <person name="Xu J."/>
            <person name="Bruns T."/>
            <person name="Baldrian P."/>
            <person name="Vilgalys R."/>
            <person name="Henrissat B."/>
            <person name="Grigoriev I.V."/>
            <person name="Hibbett D."/>
            <person name="Nagy L.G."/>
            <person name="Martin F.M."/>
        </authorList>
    </citation>
    <scope>NUCLEOTIDE SEQUENCE</scope>
    <source>
        <strain evidence="2">Prilba</strain>
    </source>
</reference>
<feature type="region of interest" description="Disordered" evidence="1">
    <location>
        <begin position="194"/>
        <end position="413"/>
    </location>
</feature>
<dbReference type="OrthoDB" id="10482442at2759"/>
<evidence type="ECO:0000313" key="3">
    <source>
        <dbReference type="Proteomes" id="UP000759537"/>
    </source>
</evidence>
<accession>A0A9P5MTK9</accession>
<sequence>MCLSSPHFRQLRHIHPNPQQAIASGLLVTTMLMRSPTSHIIKKITRNIGSRYVLHANSSRAKPLSLSGIQNKFSRGGSRPYRGRGRGSRGGYSGNHPSNQRHYFPPPTEGWGNGWSTATSTTPLAAPASTQVPTPHSISVPDSYHSQGYAPPPQSPHTSHSYPHPITSSPTHSRPHPHAHLHTAQPISPVLATVPSSSQQTRHHQGAHPQVYEHEHARPRDHPQPPPRLHERRPALSPAPNPQAADDGHRPGGHPQVYEHEKARDPQPPPPPRSHERRPAPAPAPQAADDGYRQGSHPQDYDHKHARPRDHPQPSSPPPPRSHEWRPAPVPAPAPQAQAADDGYRETRYADSYAVYSPAPSDEQVRWMSTPTPSESVGGQQRRHSPSQSRGSSPSRSYVGHSRHTDEVRGGRR</sequence>
<feature type="compositionally biased region" description="Basic and acidic residues" evidence="1">
    <location>
        <begin position="403"/>
        <end position="413"/>
    </location>
</feature>
<feature type="compositionally biased region" description="Basic and acidic residues" evidence="1">
    <location>
        <begin position="211"/>
        <end position="234"/>
    </location>
</feature>
<comment type="caution">
    <text evidence="2">The sequence shown here is derived from an EMBL/GenBank/DDBJ whole genome shotgun (WGS) entry which is preliminary data.</text>
</comment>
<evidence type="ECO:0000313" key="2">
    <source>
        <dbReference type="EMBL" id="KAF8478422.1"/>
    </source>
</evidence>
<feature type="compositionally biased region" description="Polar residues" evidence="1">
    <location>
        <begin position="367"/>
        <end position="377"/>
    </location>
</feature>
<gene>
    <name evidence="2" type="ORF">DFH94DRAFT_54865</name>
</gene>
<feature type="compositionally biased region" description="Low complexity" evidence="1">
    <location>
        <begin position="386"/>
        <end position="397"/>
    </location>
</feature>
<feature type="compositionally biased region" description="Low complexity" evidence="1">
    <location>
        <begin position="116"/>
        <end position="130"/>
    </location>
</feature>
<dbReference type="Proteomes" id="UP000759537">
    <property type="component" value="Unassembled WGS sequence"/>
</dbReference>
<reference evidence="2" key="2">
    <citation type="journal article" date="2020" name="Nat. Commun.">
        <title>Large-scale genome sequencing of mycorrhizal fungi provides insights into the early evolution of symbiotic traits.</title>
        <authorList>
            <person name="Miyauchi S."/>
            <person name="Kiss E."/>
            <person name="Kuo A."/>
            <person name="Drula E."/>
            <person name="Kohler A."/>
            <person name="Sanchez-Garcia M."/>
            <person name="Morin E."/>
            <person name="Andreopoulos B."/>
            <person name="Barry K.W."/>
            <person name="Bonito G."/>
            <person name="Buee M."/>
            <person name="Carver A."/>
            <person name="Chen C."/>
            <person name="Cichocki N."/>
            <person name="Clum A."/>
            <person name="Culley D."/>
            <person name="Crous P.W."/>
            <person name="Fauchery L."/>
            <person name="Girlanda M."/>
            <person name="Hayes R.D."/>
            <person name="Keri Z."/>
            <person name="LaButti K."/>
            <person name="Lipzen A."/>
            <person name="Lombard V."/>
            <person name="Magnuson J."/>
            <person name="Maillard F."/>
            <person name="Murat C."/>
            <person name="Nolan M."/>
            <person name="Ohm R.A."/>
            <person name="Pangilinan J."/>
            <person name="Pereira M.F."/>
            <person name="Perotto S."/>
            <person name="Peter M."/>
            <person name="Pfister S."/>
            <person name="Riley R."/>
            <person name="Sitrit Y."/>
            <person name="Stielow J.B."/>
            <person name="Szollosi G."/>
            <person name="Zifcakova L."/>
            <person name="Stursova M."/>
            <person name="Spatafora J.W."/>
            <person name="Tedersoo L."/>
            <person name="Vaario L.M."/>
            <person name="Yamada A."/>
            <person name="Yan M."/>
            <person name="Wang P."/>
            <person name="Xu J."/>
            <person name="Bruns T."/>
            <person name="Baldrian P."/>
            <person name="Vilgalys R."/>
            <person name="Dunand C."/>
            <person name="Henrissat B."/>
            <person name="Grigoriev I.V."/>
            <person name="Hibbett D."/>
            <person name="Nagy L.G."/>
            <person name="Martin F.M."/>
        </authorList>
    </citation>
    <scope>NUCLEOTIDE SEQUENCE</scope>
    <source>
        <strain evidence="2">Prilba</strain>
    </source>
</reference>
<proteinExistence type="predicted"/>
<evidence type="ECO:0000256" key="1">
    <source>
        <dbReference type="SAM" id="MobiDB-lite"/>
    </source>
</evidence>
<dbReference type="AlphaFoldDB" id="A0A9P5MTK9"/>
<feature type="compositionally biased region" description="Polar residues" evidence="1">
    <location>
        <begin position="156"/>
        <end position="172"/>
    </location>
</feature>
<dbReference type="EMBL" id="WHVB01000011">
    <property type="protein sequence ID" value="KAF8478422.1"/>
    <property type="molecule type" value="Genomic_DNA"/>
</dbReference>
<keyword evidence="3" id="KW-1185">Reference proteome</keyword>
<name>A0A9P5MTK9_9AGAM</name>
<organism evidence="2 3">
    <name type="scientific">Russula ochroleuca</name>
    <dbReference type="NCBI Taxonomy" id="152965"/>
    <lineage>
        <taxon>Eukaryota</taxon>
        <taxon>Fungi</taxon>
        <taxon>Dikarya</taxon>
        <taxon>Basidiomycota</taxon>
        <taxon>Agaricomycotina</taxon>
        <taxon>Agaricomycetes</taxon>
        <taxon>Russulales</taxon>
        <taxon>Russulaceae</taxon>
        <taxon>Russula</taxon>
    </lineage>
</organism>
<protein>
    <submittedName>
        <fullName evidence="2">Uncharacterized protein</fullName>
    </submittedName>
</protein>
<feature type="region of interest" description="Disordered" evidence="1">
    <location>
        <begin position="68"/>
        <end position="181"/>
    </location>
</feature>